<dbReference type="Pfam" id="PF06500">
    <property type="entry name" value="FrsA-like"/>
    <property type="match status" value="1"/>
</dbReference>
<comment type="function">
    <text evidence="3">Catalyzes the hydrolysis of esters.</text>
</comment>
<proteinExistence type="inferred from homology"/>
<gene>
    <name evidence="3 4" type="primary">frsA</name>
    <name evidence="4" type="ORF">A3Q29_02325</name>
</gene>
<dbReference type="Proteomes" id="UP000179588">
    <property type="component" value="Unassembled WGS sequence"/>
</dbReference>
<dbReference type="Gene3D" id="3.40.50.1820">
    <property type="entry name" value="alpha/beta hydrolase"/>
    <property type="match status" value="1"/>
</dbReference>
<dbReference type="EC" id="3.1.1.1" evidence="3"/>
<sequence length="416" mass="47282">MTQQNLSEKLFKPKVRQTETSTLVSYSAYSPPIIKSHSALSGTQHAGWYRMINRLMWIWRGIDALEIEEVLSRIAVTDAERSDNNLLDTIIGNRRGNWCFEWSNQAMRWQQNALQFESGEQASRAWLRAANLYSIAAYPFIKGDELADQAIVLACKAYDSAAQFSRYKLKKISFKIDGNKEVCGFLHIPSTGQGPYPTVMVCGTLDSLQIDYCRYFREYLEPLGIAMLTLDMPSIGYSVKYKLSQETSALHEQVVRQLDTIPWIDHTRFGLIGLRFGANIALRLAYMCPDKIKAVAALGPIVHSLLHEDKYQSDIPRMELDVFASRLGIYYVDGAALRHELSCYSLKNQGLLGRRSQVPMMSVHWKNDIYSPKAESDLIIRSSMDSHLLTLPASPVFENFQRALSETTDWLKSKIV</sequence>
<keyword evidence="5" id="KW-1185">Reference proteome</keyword>
<evidence type="ECO:0000256" key="1">
    <source>
        <dbReference type="ARBA" id="ARBA00022487"/>
    </source>
</evidence>
<dbReference type="InterPro" id="IPR029058">
    <property type="entry name" value="AB_hydrolase_fold"/>
</dbReference>
<keyword evidence="2 3" id="KW-0378">Hydrolase</keyword>
<dbReference type="EMBL" id="LVIE01000112">
    <property type="protein sequence ID" value="OHT24577.1"/>
    <property type="molecule type" value="Genomic_DNA"/>
</dbReference>
<dbReference type="NCBIfam" id="NF003460">
    <property type="entry name" value="PRK05077.1"/>
    <property type="match status" value="1"/>
</dbReference>
<name>A0A1S1HRD4_PROST</name>
<keyword evidence="1 3" id="KW-0719">Serine esterase</keyword>
<comment type="catalytic activity">
    <reaction evidence="3">
        <text>a carboxylic ester + H2O = an alcohol + a carboxylate + H(+)</text>
        <dbReference type="Rhea" id="RHEA:21164"/>
        <dbReference type="ChEBI" id="CHEBI:15377"/>
        <dbReference type="ChEBI" id="CHEBI:15378"/>
        <dbReference type="ChEBI" id="CHEBI:29067"/>
        <dbReference type="ChEBI" id="CHEBI:30879"/>
        <dbReference type="ChEBI" id="CHEBI:33308"/>
        <dbReference type="EC" id="3.1.1.1"/>
    </reaction>
</comment>
<dbReference type="GO" id="GO:0106435">
    <property type="term" value="F:carboxylesterase activity"/>
    <property type="evidence" value="ECO:0007669"/>
    <property type="project" value="UniProtKB-EC"/>
</dbReference>
<protein>
    <recommendedName>
        <fullName evidence="3">Esterase FrsA</fullName>
        <ecNumber evidence="3">3.1.1.1</ecNumber>
    </recommendedName>
</protein>
<dbReference type="RefSeq" id="WP_070926516.1">
    <property type="nucleotide sequence ID" value="NZ_VAUE01000034.1"/>
</dbReference>
<evidence type="ECO:0000313" key="4">
    <source>
        <dbReference type="EMBL" id="OHT24577.1"/>
    </source>
</evidence>
<evidence type="ECO:0000313" key="5">
    <source>
        <dbReference type="Proteomes" id="UP000179588"/>
    </source>
</evidence>
<dbReference type="OrthoDB" id="5590073at2"/>
<dbReference type="AlphaFoldDB" id="A0A1S1HRD4"/>
<dbReference type="SUPFAM" id="SSF53474">
    <property type="entry name" value="alpha/beta-Hydrolases"/>
    <property type="match status" value="1"/>
</dbReference>
<comment type="caution">
    <text evidence="4">The sequence shown here is derived from an EMBL/GenBank/DDBJ whole genome shotgun (WGS) entry which is preliminary data.</text>
</comment>
<reference evidence="4 5" key="1">
    <citation type="submission" date="2016-03" db="EMBL/GenBank/DDBJ databases">
        <title>Genome sequence of Providencia stuartii strain, isolated from the salivary glands of larval Lucilia sericata.</title>
        <authorList>
            <person name="Yuan Y."/>
            <person name="Zhang Y."/>
            <person name="Fu S."/>
            <person name="Crippen T.L."/>
            <person name="Visi D."/>
            <person name="Benbow M.E."/>
            <person name="Allen M."/>
            <person name="Tomberlin J.K."/>
            <person name="Sze S.-H."/>
            <person name="Tarone A.M."/>
        </authorList>
    </citation>
    <scope>NUCLEOTIDE SEQUENCE [LARGE SCALE GENOMIC DNA]</scope>
    <source>
        <strain evidence="4 5">Crippen</strain>
    </source>
</reference>
<dbReference type="InterPro" id="IPR043423">
    <property type="entry name" value="FrsA"/>
</dbReference>
<accession>A0A1S1HRD4</accession>
<dbReference type="PANTHER" id="PTHR22946:SF4">
    <property type="entry name" value="ESTERASE FRSA"/>
    <property type="match status" value="1"/>
</dbReference>
<dbReference type="InterPro" id="IPR010520">
    <property type="entry name" value="FrsA-like"/>
</dbReference>
<comment type="similarity">
    <text evidence="3">Belongs to the FrsA family.</text>
</comment>
<dbReference type="HAMAP" id="MF_01063">
    <property type="entry name" value="FrsA"/>
    <property type="match status" value="1"/>
</dbReference>
<dbReference type="PANTHER" id="PTHR22946">
    <property type="entry name" value="DIENELACTONE HYDROLASE DOMAIN-CONTAINING PROTEIN-RELATED"/>
    <property type="match status" value="1"/>
</dbReference>
<dbReference type="InterPro" id="IPR050261">
    <property type="entry name" value="FrsA_esterase"/>
</dbReference>
<organism evidence="4 5">
    <name type="scientific">Providencia stuartii</name>
    <dbReference type="NCBI Taxonomy" id="588"/>
    <lineage>
        <taxon>Bacteria</taxon>
        <taxon>Pseudomonadati</taxon>
        <taxon>Pseudomonadota</taxon>
        <taxon>Gammaproteobacteria</taxon>
        <taxon>Enterobacterales</taxon>
        <taxon>Morganellaceae</taxon>
        <taxon>Providencia</taxon>
    </lineage>
</organism>
<evidence type="ECO:0000256" key="3">
    <source>
        <dbReference type="HAMAP-Rule" id="MF_01063"/>
    </source>
</evidence>
<evidence type="ECO:0000256" key="2">
    <source>
        <dbReference type="ARBA" id="ARBA00022801"/>
    </source>
</evidence>